<organism evidence="4 5">
    <name type="scientific">Dendrobium thyrsiflorum</name>
    <name type="common">Pinecone-like raceme dendrobium</name>
    <name type="synonym">Orchid</name>
    <dbReference type="NCBI Taxonomy" id="117978"/>
    <lineage>
        <taxon>Eukaryota</taxon>
        <taxon>Viridiplantae</taxon>
        <taxon>Streptophyta</taxon>
        <taxon>Embryophyta</taxon>
        <taxon>Tracheophyta</taxon>
        <taxon>Spermatophyta</taxon>
        <taxon>Magnoliopsida</taxon>
        <taxon>Liliopsida</taxon>
        <taxon>Asparagales</taxon>
        <taxon>Orchidaceae</taxon>
        <taxon>Epidendroideae</taxon>
        <taxon>Malaxideae</taxon>
        <taxon>Dendrobiinae</taxon>
        <taxon>Dendrobium</taxon>
    </lineage>
</organism>
<keyword evidence="5" id="KW-1185">Reference proteome</keyword>
<feature type="transmembrane region" description="Helical" evidence="2">
    <location>
        <begin position="450"/>
        <end position="470"/>
    </location>
</feature>
<feature type="transmembrane region" description="Helical" evidence="2">
    <location>
        <begin position="592"/>
        <end position="612"/>
    </location>
</feature>
<feature type="domain" description="Heparan-alpha-glucosaminide N-acetyltransferase catalytic" evidence="3">
    <location>
        <begin position="310"/>
        <end position="434"/>
    </location>
</feature>
<feature type="transmembrane region" description="Helical" evidence="2">
    <location>
        <begin position="381"/>
        <end position="400"/>
    </location>
</feature>
<dbReference type="Proteomes" id="UP001552299">
    <property type="component" value="Unassembled WGS sequence"/>
</dbReference>
<dbReference type="PANTHER" id="PTHR31061">
    <property type="entry name" value="LD22376P"/>
    <property type="match status" value="1"/>
</dbReference>
<keyword evidence="2" id="KW-0472">Membrane</keyword>
<dbReference type="EMBL" id="JANQDX010000009">
    <property type="protein sequence ID" value="KAL0918568.1"/>
    <property type="molecule type" value="Genomic_DNA"/>
</dbReference>
<dbReference type="InterPro" id="IPR012429">
    <property type="entry name" value="HGSNAT_cat"/>
</dbReference>
<dbReference type="PANTHER" id="PTHR31061:SF25">
    <property type="entry name" value="HEPARAN-ALPHA-GLUCOSAMINIDE N-ACETYLTRANSFERASE-LIKE PROTEIN (DUF1624)"/>
    <property type="match status" value="1"/>
</dbReference>
<evidence type="ECO:0000313" key="4">
    <source>
        <dbReference type="EMBL" id="KAL0918568.1"/>
    </source>
</evidence>
<sequence length="737" mass="82623">MLGGCLAERRVFGGGPAERWASSGGPAERRALECRASGGCPEERRASGGGPAECRASGGGPAKRQASGTGSNVGRQVVVRQNVEPQVGVRQNVRPQVVVRKNVGPQVVVRQNVRPHVVVRKNVGPQVVVRQNVEPEVVVQQNVRPEVVVWQNVEPHVVVRQNVGPQVVVWQNVGPQAWGLSPFFKRNEGSIYKFFRVAWLVNKWEIKGKWGVESELHLPLGVSALPRSTLPSTSEEHKAHTPTLSLHFRFQTSILLSLSFAFQTERMATALQPIRRTTASEEDPAKLRLPLTTGEEDVELQEAKPRRTKRVAALDIFRGLTVALMILVDGAGGEWPVIGHAPWNGCNLADFVMPFFLFIVGMAIPLSLKRMPNRVLAVRRVLARTIKLIFWGLILQGGYSHAPDELTYGVDMKHIRWCGILQRIALAYLVVAVVEIFIKNAKVQEETHVGWSILGACILVIYFTTIYATYVPDWKYTVHNANSVDNGKVFTVLCSTRGRLDPPCNAVGYIDRQVLGINHMYQHPAWKRSKDCTYDSPHEGPFRKDAPSWCQAPFDPEGILSSISSILSTIIGVHYGHVLVHMKSHLERLKHWVLIGLGLLILGILLHFVHAIPLNKQLYSFSYVCTTAGAAGIVFSVFYMLVDILHLRTFFLPLEWIGMNAMLVFVMAAEGIFEGFLNGWYYESPNNTLVYWVQKHVFVKVWHSRRVGILLYVIFAQILFWALVSGILHRLRIYWKL</sequence>
<keyword evidence="2" id="KW-0812">Transmembrane</keyword>
<feature type="transmembrane region" description="Helical" evidence="2">
    <location>
        <begin position="709"/>
        <end position="728"/>
    </location>
</feature>
<evidence type="ECO:0000256" key="1">
    <source>
        <dbReference type="SAM" id="MobiDB-lite"/>
    </source>
</evidence>
<feature type="region of interest" description="Disordered" evidence="1">
    <location>
        <begin position="39"/>
        <end position="76"/>
    </location>
</feature>
<feature type="compositionally biased region" description="Gly residues" evidence="1">
    <location>
        <begin position="47"/>
        <end position="61"/>
    </location>
</feature>
<feature type="transmembrane region" description="Helical" evidence="2">
    <location>
        <begin position="351"/>
        <end position="369"/>
    </location>
</feature>
<accession>A0ABD0V7Y0</accession>
<feature type="transmembrane region" description="Helical" evidence="2">
    <location>
        <begin position="559"/>
        <end position="580"/>
    </location>
</feature>
<proteinExistence type="predicted"/>
<feature type="transmembrane region" description="Helical" evidence="2">
    <location>
        <begin position="311"/>
        <end position="331"/>
    </location>
</feature>
<keyword evidence="2" id="KW-1133">Transmembrane helix</keyword>
<feature type="transmembrane region" description="Helical" evidence="2">
    <location>
        <begin position="654"/>
        <end position="673"/>
    </location>
</feature>
<protein>
    <recommendedName>
        <fullName evidence="3">Heparan-alpha-glucosaminide N-acetyltransferase catalytic domain-containing protein</fullName>
    </recommendedName>
</protein>
<dbReference type="Pfam" id="PF07786">
    <property type="entry name" value="HGSNAT_cat"/>
    <property type="match status" value="1"/>
</dbReference>
<comment type="caution">
    <text evidence="4">The sequence shown here is derived from an EMBL/GenBank/DDBJ whole genome shotgun (WGS) entry which is preliminary data.</text>
</comment>
<name>A0ABD0V7Y0_DENTH</name>
<gene>
    <name evidence="4" type="ORF">M5K25_010583</name>
</gene>
<evidence type="ECO:0000259" key="3">
    <source>
        <dbReference type="Pfam" id="PF07786"/>
    </source>
</evidence>
<evidence type="ECO:0000313" key="5">
    <source>
        <dbReference type="Proteomes" id="UP001552299"/>
    </source>
</evidence>
<reference evidence="4 5" key="1">
    <citation type="journal article" date="2024" name="Plant Biotechnol. J.">
        <title>Dendrobium thyrsiflorum genome and its molecular insights into genes involved in important horticultural traits.</title>
        <authorList>
            <person name="Chen B."/>
            <person name="Wang J.Y."/>
            <person name="Zheng P.J."/>
            <person name="Li K.L."/>
            <person name="Liang Y.M."/>
            <person name="Chen X.F."/>
            <person name="Zhang C."/>
            <person name="Zhao X."/>
            <person name="He X."/>
            <person name="Zhang G.Q."/>
            <person name="Liu Z.J."/>
            <person name="Xu Q."/>
        </authorList>
    </citation>
    <scope>NUCLEOTIDE SEQUENCE [LARGE SCALE GENOMIC DNA]</scope>
    <source>
        <strain evidence="4">GZMU011</strain>
    </source>
</reference>
<dbReference type="AlphaFoldDB" id="A0ABD0V7Y0"/>
<feature type="transmembrane region" description="Helical" evidence="2">
    <location>
        <begin position="420"/>
        <end position="438"/>
    </location>
</feature>
<feature type="transmembrane region" description="Helical" evidence="2">
    <location>
        <begin position="618"/>
        <end position="642"/>
    </location>
</feature>
<evidence type="ECO:0000256" key="2">
    <source>
        <dbReference type="SAM" id="Phobius"/>
    </source>
</evidence>